<keyword evidence="4" id="KW-0833">Ubl conjugation pathway</keyword>
<dbReference type="EMBL" id="OA565970">
    <property type="protein sequence ID" value="CAD7198037.1"/>
    <property type="molecule type" value="Genomic_DNA"/>
</dbReference>
<feature type="domain" description="Anaphase-promoting complex subunit 4 long" evidence="8">
    <location>
        <begin position="244"/>
        <end position="441"/>
    </location>
</feature>
<dbReference type="GO" id="GO:0005680">
    <property type="term" value="C:anaphase-promoting complex"/>
    <property type="evidence" value="ECO:0007669"/>
    <property type="project" value="InterPro"/>
</dbReference>
<proteinExistence type="predicted"/>
<evidence type="ECO:0000256" key="2">
    <source>
        <dbReference type="ARBA" id="ARBA00022618"/>
    </source>
</evidence>
<dbReference type="Pfam" id="PF12894">
    <property type="entry name" value="ANAPC4_WD40"/>
    <property type="match status" value="1"/>
</dbReference>
<dbReference type="InterPro" id="IPR024789">
    <property type="entry name" value="APC4"/>
</dbReference>
<reference evidence="10" key="1">
    <citation type="submission" date="2020-11" db="EMBL/GenBank/DDBJ databases">
        <authorList>
            <person name="Tran Van P."/>
        </authorList>
    </citation>
    <scope>NUCLEOTIDE SEQUENCE</scope>
</reference>
<dbReference type="Pfam" id="PF23405">
    <property type="entry name" value="WD40_APC4_C-half"/>
    <property type="match status" value="1"/>
</dbReference>
<dbReference type="InterPro" id="IPR024977">
    <property type="entry name" value="Apc4-like_WD40_dom"/>
</dbReference>
<feature type="domain" description="Anaphase-promoting complex subunit 4-like WD40" evidence="7">
    <location>
        <begin position="22"/>
        <end position="110"/>
    </location>
</feature>
<gene>
    <name evidence="10" type="ORF">TDIB3V08_LOCUS4326</name>
</gene>
<keyword evidence="2" id="KW-0132">Cell division</keyword>
<accession>A0A7R8VH24</accession>
<keyword evidence="5" id="KW-0131">Cell cycle</keyword>
<evidence type="ECO:0000259" key="8">
    <source>
        <dbReference type="Pfam" id="PF12896"/>
    </source>
</evidence>
<evidence type="ECO:0000256" key="1">
    <source>
        <dbReference type="ARBA" id="ARBA00016067"/>
    </source>
</evidence>
<dbReference type="GO" id="GO:0051301">
    <property type="term" value="P:cell division"/>
    <property type="evidence" value="ECO:0007669"/>
    <property type="project" value="UniProtKB-KW"/>
</dbReference>
<evidence type="ECO:0000256" key="5">
    <source>
        <dbReference type="ARBA" id="ARBA00023306"/>
    </source>
</evidence>
<dbReference type="AlphaFoldDB" id="A0A7R8VH24"/>
<evidence type="ECO:0000256" key="6">
    <source>
        <dbReference type="SAM" id="MobiDB-lite"/>
    </source>
</evidence>
<dbReference type="InterPro" id="IPR024790">
    <property type="entry name" value="APC4_long_dom"/>
</dbReference>
<evidence type="ECO:0000256" key="3">
    <source>
        <dbReference type="ARBA" id="ARBA00022776"/>
    </source>
</evidence>
<feature type="domain" description="Anaphase-promoting complex subunit 4 C-terminal half WD40" evidence="9">
    <location>
        <begin position="607"/>
        <end position="755"/>
    </location>
</feature>
<keyword evidence="3" id="KW-0498">Mitosis</keyword>
<dbReference type="Pfam" id="PF12896">
    <property type="entry name" value="ANAPC4"/>
    <property type="match status" value="1"/>
</dbReference>
<dbReference type="GO" id="GO:0031145">
    <property type="term" value="P:anaphase-promoting complex-dependent catabolic process"/>
    <property type="evidence" value="ECO:0007669"/>
    <property type="project" value="InterPro"/>
</dbReference>
<protein>
    <recommendedName>
        <fullName evidence="1">Anaphase-promoting complex subunit 4</fullName>
    </recommendedName>
</protein>
<evidence type="ECO:0000313" key="10">
    <source>
        <dbReference type="EMBL" id="CAD7198037.1"/>
    </source>
</evidence>
<feature type="compositionally biased region" description="Acidic residues" evidence="6">
    <location>
        <begin position="756"/>
        <end position="768"/>
    </location>
</feature>
<dbReference type="PANTHER" id="PTHR13260:SF0">
    <property type="entry name" value="ANAPHASE-PROMOTING COMPLEX SUBUNIT 4"/>
    <property type="match status" value="1"/>
</dbReference>
<sequence>MSSTNPMRQLEERHLATQVELMVWSDKMDLLALANARGEVALHRLTWQKVWSLAPPSDHMSVTTMAWRPDGKVIAIGYNTCEVVLVDVETRETLYKVSVENAISFVSWVEEKSKPQALASSIKNLRELTGDKPYNVDNSSDFLPKLPSLSRNFGSEQEDNLEDSKKIKDQINLNILMIGTVVGKLYLRIFGMFPCGVVNVGNYTKGRWSRVKSAHFSDDLSQLFIAVGVSKGEFSHHEVEDLALVCIKTPILTERSTELRSLALKHAHIISLMRYLSQTMHSITEAWENILLEMDIKLASYAAKVPEGSVSADFLELMMFGTASAELEQFLLQDLTEKGLKKLGHSIEQSYSNIQKMVLKHLCSVGQDLSYHLAELRGMACFLDRYQVLGLKEETVEAALSAAGAFLVKATEVQQVIDSSMKNYKAFFRWLYVAIIRLTDERGPSSELSKVTQQEVAYVAEFLYSFDTVMLKDTRSPLGVYKPRFNLERLGQYLEDEDLTMPPSTENNMWAKFLLENPRLAEHPTIINHYKNMSLVQQHKHLKTAIKLVFSQPEHWMEGLFSVTCMVMFPNVYSGGPMVSHPTHLNVSKENKLMLTFLESSPPSQGLYLIEIPIDEITNVNILVKCVYLYFMPSGEGTVGKNDEVPAGTLLKVRDVAFYQPDMLSVLLEQSPENRSATFLQFPTIAAKNIFRSSRVDVMEMFPLKEVPQVEGGSLLETGAMRTIDNMMAVQLAVSGTRKVAVVLAESRRKVRLFEMEAEEEEEEEEGMDTTVSSLEGNKTGDINEDE</sequence>
<dbReference type="GO" id="GO:0034399">
    <property type="term" value="C:nuclear periphery"/>
    <property type="evidence" value="ECO:0007669"/>
    <property type="project" value="TreeGrafter"/>
</dbReference>
<evidence type="ECO:0000259" key="9">
    <source>
        <dbReference type="Pfam" id="PF23405"/>
    </source>
</evidence>
<dbReference type="Gene3D" id="2.130.10.10">
    <property type="entry name" value="YVTN repeat-like/Quinoprotein amine dehydrogenase"/>
    <property type="match status" value="1"/>
</dbReference>
<dbReference type="InterPro" id="IPR056358">
    <property type="entry name" value="APC4_C"/>
</dbReference>
<dbReference type="InterPro" id="IPR036322">
    <property type="entry name" value="WD40_repeat_dom_sf"/>
</dbReference>
<dbReference type="SUPFAM" id="SSF50978">
    <property type="entry name" value="WD40 repeat-like"/>
    <property type="match status" value="1"/>
</dbReference>
<feature type="region of interest" description="Disordered" evidence="6">
    <location>
        <begin position="756"/>
        <end position="787"/>
    </location>
</feature>
<dbReference type="GO" id="GO:0070979">
    <property type="term" value="P:protein K11-linked ubiquitination"/>
    <property type="evidence" value="ECO:0007669"/>
    <property type="project" value="TreeGrafter"/>
</dbReference>
<evidence type="ECO:0000256" key="4">
    <source>
        <dbReference type="ARBA" id="ARBA00022786"/>
    </source>
</evidence>
<name>A0A7R8VH24_TIMDO</name>
<organism evidence="10">
    <name type="scientific">Timema douglasi</name>
    <name type="common">Walking stick</name>
    <dbReference type="NCBI Taxonomy" id="61478"/>
    <lineage>
        <taxon>Eukaryota</taxon>
        <taxon>Metazoa</taxon>
        <taxon>Ecdysozoa</taxon>
        <taxon>Arthropoda</taxon>
        <taxon>Hexapoda</taxon>
        <taxon>Insecta</taxon>
        <taxon>Pterygota</taxon>
        <taxon>Neoptera</taxon>
        <taxon>Polyneoptera</taxon>
        <taxon>Phasmatodea</taxon>
        <taxon>Timematodea</taxon>
        <taxon>Timematoidea</taxon>
        <taxon>Timematidae</taxon>
        <taxon>Timema</taxon>
    </lineage>
</organism>
<dbReference type="PANTHER" id="PTHR13260">
    <property type="entry name" value="ANAPHASE PROMOTING COMPLEX SUBUNIT 4 APC4"/>
    <property type="match status" value="1"/>
</dbReference>
<dbReference type="InterPro" id="IPR015943">
    <property type="entry name" value="WD40/YVTN_repeat-like_dom_sf"/>
</dbReference>
<evidence type="ECO:0000259" key="7">
    <source>
        <dbReference type="Pfam" id="PF12894"/>
    </source>
</evidence>